<name>A0A841PPJ7_9BACL</name>
<feature type="transmembrane region" description="Helical" evidence="1">
    <location>
        <begin position="6"/>
        <end position="32"/>
    </location>
</feature>
<protein>
    <submittedName>
        <fullName evidence="2">Uncharacterized protein</fullName>
    </submittedName>
</protein>
<dbReference type="AlphaFoldDB" id="A0A841PPJ7"/>
<dbReference type="EMBL" id="JACHHJ010000002">
    <property type="protein sequence ID" value="MBB6449734.1"/>
    <property type="molecule type" value="Genomic_DNA"/>
</dbReference>
<keyword evidence="1" id="KW-1133">Transmembrane helix</keyword>
<comment type="caution">
    <text evidence="2">The sequence shown here is derived from an EMBL/GenBank/DDBJ whole genome shotgun (WGS) entry which is preliminary data.</text>
</comment>
<proteinExistence type="predicted"/>
<accession>A0A841PPJ7</accession>
<evidence type="ECO:0000313" key="2">
    <source>
        <dbReference type="EMBL" id="MBB6449734.1"/>
    </source>
</evidence>
<evidence type="ECO:0000256" key="1">
    <source>
        <dbReference type="SAM" id="Phobius"/>
    </source>
</evidence>
<keyword evidence="1" id="KW-0472">Membrane</keyword>
<dbReference type="Proteomes" id="UP000568839">
    <property type="component" value="Unassembled WGS sequence"/>
</dbReference>
<reference evidence="2 3" key="1">
    <citation type="submission" date="2020-08" db="EMBL/GenBank/DDBJ databases">
        <title>Genomic Encyclopedia of Type Strains, Phase IV (KMG-IV): sequencing the most valuable type-strain genomes for metagenomic binning, comparative biology and taxonomic classification.</title>
        <authorList>
            <person name="Goeker M."/>
        </authorList>
    </citation>
    <scope>NUCLEOTIDE SEQUENCE [LARGE SCALE GENOMIC DNA]</scope>
    <source>
        <strain evidence="2 3">DSM 21769</strain>
    </source>
</reference>
<evidence type="ECO:0000313" key="3">
    <source>
        <dbReference type="Proteomes" id="UP000568839"/>
    </source>
</evidence>
<keyword evidence="3" id="KW-1185">Reference proteome</keyword>
<sequence>MNKFLSYFTGCVILSIIGVVGTGILMTLYAAVSMMIMGR</sequence>
<gene>
    <name evidence="2" type="ORF">HNR44_001712</name>
</gene>
<organism evidence="2 3">
    <name type="scientific">Geomicrobium halophilum</name>
    <dbReference type="NCBI Taxonomy" id="549000"/>
    <lineage>
        <taxon>Bacteria</taxon>
        <taxon>Bacillati</taxon>
        <taxon>Bacillota</taxon>
        <taxon>Bacilli</taxon>
        <taxon>Bacillales</taxon>
        <taxon>Geomicrobium</taxon>
    </lineage>
</organism>
<keyword evidence="1" id="KW-0812">Transmembrane</keyword>